<evidence type="ECO:0000313" key="1">
    <source>
        <dbReference type="EMBL" id="GAA2412245.1"/>
    </source>
</evidence>
<name>A0ABN3ISF2_9ACTN</name>
<evidence type="ECO:0000313" key="2">
    <source>
        <dbReference type="Proteomes" id="UP001500058"/>
    </source>
</evidence>
<comment type="caution">
    <text evidence="1">The sequence shown here is derived from an EMBL/GenBank/DDBJ whole genome shotgun (WGS) entry which is preliminary data.</text>
</comment>
<dbReference type="Proteomes" id="UP001500058">
    <property type="component" value="Unassembled WGS sequence"/>
</dbReference>
<dbReference type="Gene3D" id="3.90.1200.10">
    <property type="match status" value="1"/>
</dbReference>
<dbReference type="SUPFAM" id="SSF56112">
    <property type="entry name" value="Protein kinase-like (PK-like)"/>
    <property type="match status" value="1"/>
</dbReference>
<dbReference type="InterPro" id="IPR006748">
    <property type="entry name" value="NH2Glyco/OHUrea_AB-resist_kin"/>
</dbReference>
<dbReference type="Pfam" id="PF04655">
    <property type="entry name" value="APH_6_hur"/>
    <property type="match status" value="1"/>
</dbReference>
<sequence length="506" mass="54336">MVLRRPLEPKLHGGGLARLRRGRGLVPAEGDAGERVAGRLPMGCRARMSLMYVLMVFTSRPRSTRCRAYSANVAVVHGSAARPSRRHHFSNPRQAVSRASSVFSGGASSSARAVPAEIRKSASVHRGTSPAVGGVSPGRIARPQHRVLIQHVPRSPLLPLLGKPGPVVVHRLGVNNLDGVRGPVTRSLCSGPMTPEELVPPVLPVVRTVSGYPGGPQWLDRLPELVRELLERWELTPGRPYTGGSCSWVAPVRRADGSDAVLKVSWPHPEAAGEGEALRLWDGRGAVRPYEHDAGRYALLLERCVPGTGLKDAAELPVEERLVAGAGLLRELWDVPVPPETGLDRMADVTAEWAVIAQERMDRLRPPGFDPALVALGVRLLRELPATAGRETVVHGDLNPGNVLAAGRRSWLAIDPKPMVGDPLYDPWPLIEQIDAPFGRPAPRSVVAARSALVAGVLGEDVVRLRAWAVARRVESALWAAAETGDLEAGAAMMRQVRTLADLAGL</sequence>
<dbReference type="EMBL" id="BAAATJ010000027">
    <property type="protein sequence ID" value="GAA2412245.1"/>
    <property type="molecule type" value="Genomic_DNA"/>
</dbReference>
<protein>
    <submittedName>
        <fullName evidence="1">Uncharacterized protein</fullName>
    </submittedName>
</protein>
<reference evidence="1 2" key="1">
    <citation type="journal article" date="2019" name="Int. J. Syst. Evol. Microbiol.">
        <title>The Global Catalogue of Microorganisms (GCM) 10K type strain sequencing project: providing services to taxonomists for standard genome sequencing and annotation.</title>
        <authorList>
            <consortium name="The Broad Institute Genomics Platform"/>
            <consortium name="The Broad Institute Genome Sequencing Center for Infectious Disease"/>
            <person name="Wu L."/>
            <person name="Ma J."/>
        </authorList>
    </citation>
    <scope>NUCLEOTIDE SEQUENCE [LARGE SCALE GENOMIC DNA]</scope>
    <source>
        <strain evidence="1 2">JCM 6921</strain>
    </source>
</reference>
<accession>A0ABN3ISF2</accession>
<gene>
    <name evidence="1" type="ORF">GCM10010420_46840</name>
</gene>
<dbReference type="InterPro" id="IPR011009">
    <property type="entry name" value="Kinase-like_dom_sf"/>
</dbReference>
<proteinExistence type="predicted"/>
<keyword evidence="2" id="KW-1185">Reference proteome</keyword>
<organism evidence="1 2">
    <name type="scientific">Streptomyces glaucosporus</name>
    <dbReference type="NCBI Taxonomy" id="284044"/>
    <lineage>
        <taxon>Bacteria</taxon>
        <taxon>Bacillati</taxon>
        <taxon>Actinomycetota</taxon>
        <taxon>Actinomycetes</taxon>
        <taxon>Kitasatosporales</taxon>
        <taxon>Streptomycetaceae</taxon>
        <taxon>Streptomyces</taxon>
    </lineage>
</organism>